<dbReference type="InterPro" id="IPR003649">
    <property type="entry name" value="Bbox_C"/>
</dbReference>
<dbReference type="EMBL" id="OV696690">
    <property type="protein sequence ID" value="CAH1266038.1"/>
    <property type="molecule type" value="Genomic_DNA"/>
</dbReference>
<dbReference type="Gene3D" id="4.10.830.40">
    <property type="match status" value="2"/>
</dbReference>
<keyword evidence="5" id="KW-0833">Ubl conjugation pathway</keyword>
<dbReference type="InterPro" id="IPR003961">
    <property type="entry name" value="FN3_dom"/>
</dbReference>
<dbReference type="InterPro" id="IPR013320">
    <property type="entry name" value="ConA-like_dom_sf"/>
</dbReference>
<feature type="domain" description="B box-type" evidence="9">
    <location>
        <begin position="155"/>
        <end position="197"/>
    </location>
</feature>
<feature type="domain" description="RING-type" evidence="8">
    <location>
        <begin position="10"/>
        <end position="64"/>
    </location>
</feature>
<proteinExistence type="predicted"/>
<dbReference type="SMART" id="SM00184">
    <property type="entry name" value="RING"/>
    <property type="match status" value="1"/>
</dbReference>
<dbReference type="OrthoDB" id="9049620at2759"/>
<dbReference type="CDD" id="cd00063">
    <property type="entry name" value="FN3"/>
    <property type="match status" value="2"/>
</dbReference>
<evidence type="ECO:0000259" key="10">
    <source>
        <dbReference type="PROSITE" id="PS50835"/>
    </source>
</evidence>
<dbReference type="InterPro" id="IPR027370">
    <property type="entry name" value="Znf-RING_euk"/>
</dbReference>
<feature type="domain" description="B box-type" evidence="9">
    <location>
        <begin position="589"/>
        <end position="636"/>
    </location>
</feature>
<dbReference type="Gene3D" id="2.60.40.10">
    <property type="entry name" value="Immunoglobulins"/>
    <property type="match status" value="2"/>
</dbReference>
<feature type="domain" description="Fibronectin type-III" evidence="11">
    <location>
        <begin position="363"/>
        <end position="461"/>
    </location>
</feature>
<dbReference type="PROSITE" id="PS50835">
    <property type="entry name" value="IG_LIKE"/>
    <property type="match status" value="1"/>
</dbReference>
<sequence length="977" mass="107594">MDSLLEELTCPVCLDLYEQPVLLPCAHSLCKRCAGKVFASGKPPAQPIGKGMAPKAQHECPSCRHEFQLPEIGVDGLRKNTTLQNIVDRYRESKNNTAAPKAVPCEMCDKEPPNDALKTCLVCDTSYCEACLSKYHPMKAGLARHTLVEASSATPKVLMCTEHPQEKVNMYCETDECLVCSLCKLVGKHQDHKVAAVSDTFQQKKESIGGRVAGLIQKNAEVECFVDKIQQTMTKAEQNCADIKGRVEAFAQTLVATIMKRKDVLQAKVDVEKHQKLKTLSQQLGQWADTGSGISAAITEAEALLNEEDPITFLQTSKTVVDSIAAFEFLEERKLNTTDKFVHNTLLVSDLEQKVSSLDFLQAPEAPKILIDKCTAGRDHIAVCWAAGGNTPVDKFLTWYRKENQKEWQGPLLLATRITSAKYSMKVPDLEGNTAYVVCVMAVNASGTTESQRVGIKTKRGESGFKFALDQDEVADPLVVSDDGMSVTRTPGVGAGRYDFGMGNDYEEADEFVLGDVAIGEGRHYWEIQDGCVKDLKTTSYNVWTKILLDSLRHEFQLPKLGVDGLRRNTTLQNIVDRYRESKNNTAAHKAVPCEMCNHEPPNDAVKTCLDCETSYCETCLSTCHRMRGGHTLVEASAAAPKVLVCSEHLQEKVNMYCKTDECLVCSLCKLVGKHKNHEVAAISDTFQWKKQNCADIKGQVEAFAQTLVTAIMKRKGVLQTKVDVEKEQKLKTLVQQLGQWADTGTGISAAITEAEALLNEEDPITFLKAYKSVEDRIAAFKFVEECKLNTTDKFIHKILGVSDLEQRVSSLDFLQVPEPPVILSDTCTTGRDRITVYWAPGGNTPVDEYTIWYGKGDENKRVQDTVSSSCKSIKLQDLEENTTYSVVVAAVNAAGNASSKPVNITTTRGESGLQFKLTIKRSSTDPLVLGDDGMSVTNTPYVGAGFRSYDYEYDVCGDRCPVYSEPACSAVSMSGL</sequence>
<evidence type="ECO:0000256" key="4">
    <source>
        <dbReference type="ARBA" id="ARBA00022771"/>
    </source>
</evidence>
<dbReference type="PROSITE" id="PS50089">
    <property type="entry name" value="ZF_RING_2"/>
    <property type="match status" value="1"/>
</dbReference>
<dbReference type="CDD" id="cd19801">
    <property type="entry name" value="Bbox1_MID"/>
    <property type="match status" value="2"/>
</dbReference>
<evidence type="ECO:0000256" key="5">
    <source>
        <dbReference type="ARBA" id="ARBA00022786"/>
    </source>
</evidence>
<dbReference type="PROSITE" id="PS00518">
    <property type="entry name" value="ZF_RING_1"/>
    <property type="match status" value="1"/>
</dbReference>
<feature type="domain" description="B box-type" evidence="9">
    <location>
        <begin position="641"/>
        <end position="683"/>
    </location>
</feature>
<protein>
    <submittedName>
        <fullName evidence="12">MID1 protein</fullName>
    </submittedName>
</protein>
<dbReference type="PANTHER" id="PTHR24099:SF16">
    <property type="entry name" value="E3 UBIQUITIN-PROTEIN LIGASE MIDLINE-1-LIKE ISOFORM X1"/>
    <property type="match status" value="1"/>
</dbReference>
<dbReference type="InterPro" id="IPR013083">
    <property type="entry name" value="Znf_RING/FYVE/PHD"/>
</dbReference>
<dbReference type="Pfam" id="PF00643">
    <property type="entry name" value="zf-B_box"/>
    <property type="match status" value="2"/>
</dbReference>
<feature type="domain" description="Ig-like" evidence="10">
    <location>
        <begin position="367"/>
        <end position="455"/>
    </location>
</feature>
<dbReference type="InterPro" id="IPR050617">
    <property type="entry name" value="E3_ligase_FN3/SPRY"/>
</dbReference>
<dbReference type="CDD" id="cd19758">
    <property type="entry name" value="Bbox2_MID"/>
    <property type="match status" value="2"/>
</dbReference>
<gene>
    <name evidence="12" type="primary">MID1</name>
    <name evidence="12" type="ORF">BLAG_LOCUS19789</name>
</gene>
<dbReference type="SUPFAM" id="SSF57845">
    <property type="entry name" value="B-box zinc-binding domain"/>
    <property type="match status" value="2"/>
</dbReference>
<keyword evidence="4 7" id="KW-0863">Zinc-finger</keyword>
<dbReference type="InterPro" id="IPR000315">
    <property type="entry name" value="Znf_B-box"/>
</dbReference>
<dbReference type="GO" id="GO:0008270">
    <property type="term" value="F:zinc ion binding"/>
    <property type="evidence" value="ECO:0007669"/>
    <property type="project" value="UniProtKB-KW"/>
</dbReference>
<dbReference type="SMART" id="SM00336">
    <property type="entry name" value="BBOX"/>
    <property type="match status" value="4"/>
</dbReference>
<keyword evidence="3" id="KW-0479">Metal-binding</keyword>
<evidence type="ECO:0000256" key="6">
    <source>
        <dbReference type="ARBA" id="ARBA00022833"/>
    </source>
</evidence>
<evidence type="ECO:0000259" key="11">
    <source>
        <dbReference type="PROSITE" id="PS50853"/>
    </source>
</evidence>
<dbReference type="Pfam" id="PF00041">
    <property type="entry name" value="fn3"/>
    <property type="match status" value="1"/>
</dbReference>
<keyword evidence="6" id="KW-0862">Zinc</keyword>
<evidence type="ECO:0000256" key="1">
    <source>
        <dbReference type="ARBA" id="ARBA00004496"/>
    </source>
</evidence>
<dbReference type="Proteomes" id="UP000838412">
    <property type="component" value="Chromosome 5"/>
</dbReference>
<dbReference type="Gene3D" id="3.30.160.60">
    <property type="entry name" value="Classic Zinc Finger"/>
    <property type="match status" value="2"/>
</dbReference>
<dbReference type="InterPro" id="IPR036116">
    <property type="entry name" value="FN3_sf"/>
</dbReference>
<accession>A0A8K0A1I7</accession>
<dbReference type="AlphaFoldDB" id="A0A8K0A1I7"/>
<dbReference type="SUPFAM" id="SSF49265">
    <property type="entry name" value="Fibronectin type III"/>
    <property type="match status" value="1"/>
</dbReference>
<dbReference type="SMART" id="SM00502">
    <property type="entry name" value="BBC"/>
    <property type="match status" value="2"/>
</dbReference>
<dbReference type="PROSITE" id="PS50853">
    <property type="entry name" value="FN3"/>
    <property type="match status" value="2"/>
</dbReference>
<dbReference type="SMART" id="SM00060">
    <property type="entry name" value="FN3"/>
    <property type="match status" value="2"/>
</dbReference>
<dbReference type="SUPFAM" id="SSF57850">
    <property type="entry name" value="RING/U-box"/>
    <property type="match status" value="1"/>
</dbReference>
<dbReference type="Gene3D" id="3.30.40.10">
    <property type="entry name" value="Zinc/RING finger domain, C3HC4 (zinc finger)"/>
    <property type="match status" value="1"/>
</dbReference>
<dbReference type="InterPro" id="IPR001841">
    <property type="entry name" value="Znf_RING"/>
</dbReference>
<evidence type="ECO:0000256" key="3">
    <source>
        <dbReference type="ARBA" id="ARBA00022723"/>
    </source>
</evidence>
<dbReference type="Pfam" id="PF22586">
    <property type="entry name" value="ANCHR-like_BBOX"/>
    <property type="match status" value="1"/>
</dbReference>
<dbReference type="PANTHER" id="PTHR24099">
    <property type="entry name" value="E3 UBIQUITIN-PROTEIN LIGASE TRIM36-RELATED"/>
    <property type="match status" value="1"/>
</dbReference>
<dbReference type="SUPFAM" id="SSF49899">
    <property type="entry name" value="Concanavalin A-like lectins/glucanases"/>
    <property type="match status" value="1"/>
</dbReference>
<evidence type="ECO:0000256" key="2">
    <source>
        <dbReference type="ARBA" id="ARBA00022490"/>
    </source>
</evidence>
<dbReference type="Pfam" id="PF13445">
    <property type="entry name" value="zf-RING_UBOX"/>
    <property type="match status" value="1"/>
</dbReference>
<dbReference type="InterPro" id="IPR007110">
    <property type="entry name" value="Ig-like_dom"/>
</dbReference>
<name>A0A8K0A1I7_BRALA</name>
<keyword evidence="2" id="KW-0963">Cytoplasm</keyword>
<evidence type="ECO:0000256" key="7">
    <source>
        <dbReference type="PROSITE-ProRule" id="PRU00024"/>
    </source>
</evidence>
<organism evidence="12 13">
    <name type="scientific">Branchiostoma lanceolatum</name>
    <name type="common">Common lancelet</name>
    <name type="synonym">Amphioxus lanceolatum</name>
    <dbReference type="NCBI Taxonomy" id="7740"/>
    <lineage>
        <taxon>Eukaryota</taxon>
        <taxon>Metazoa</taxon>
        <taxon>Chordata</taxon>
        <taxon>Cephalochordata</taxon>
        <taxon>Leptocardii</taxon>
        <taxon>Amphioxiformes</taxon>
        <taxon>Branchiostomatidae</taxon>
        <taxon>Branchiostoma</taxon>
    </lineage>
</organism>
<evidence type="ECO:0000259" key="9">
    <source>
        <dbReference type="PROSITE" id="PS50119"/>
    </source>
</evidence>
<reference evidence="12" key="1">
    <citation type="submission" date="2022-01" db="EMBL/GenBank/DDBJ databases">
        <authorList>
            <person name="Braso-Vives M."/>
        </authorList>
    </citation>
    <scope>NUCLEOTIDE SEQUENCE</scope>
</reference>
<comment type="subcellular location">
    <subcellularLocation>
        <location evidence="1">Cytoplasm</location>
    </subcellularLocation>
</comment>
<evidence type="ECO:0000313" key="12">
    <source>
        <dbReference type="EMBL" id="CAH1266038.1"/>
    </source>
</evidence>
<evidence type="ECO:0000259" key="8">
    <source>
        <dbReference type="PROSITE" id="PS50089"/>
    </source>
</evidence>
<dbReference type="GO" id="GO:0005737">
    <property type="term" value="C:cytoplasm"/>
    <property type="evidence" value="ECO:0007669"/>
    <property type="project" value="UniProtKB-SubCell"/>
</dbReference>
<dbReference type="InterPro" id="IPR013783">
    <property type="entry name" value="Ig-like_fold"/>
</dbReference>
<dbReference type="InterPro" id="IPR017907">
    <property type="entry name" value="Znf_RING_CS"/>
</dbReference>
<evidence type="ECO:0000313" key="13">
    <source>
        <dbReference type="Proteomes" id="UP000838412"/>
    </source>
</evidence>
<keyword evidence="13" id="KW-1185">Reference proteome</keyword>
<dbReference type="PROSITE" id="PS50119">
    <property type="entry name" value="ZF_BBOX"/>
    <property type="match status" value="3"/>
</dbReference>
<feature type="domain" description="Fibronectin type-III" evidence="11">
    <location>
        <begin position="817"/>
        <end position="910"/>
    </location>
</feature>